<protein>
    <submittedName>
        <fullName evidence="2">Uncharacterized protein</fullName>
    </submittedName>
</protein>
<gene>
    <name evidence="2" type="ORF">GSLYS_00018906001</name>
</gene>
<feature type="compositionally biased region" description="Basic residues" evidence="1">
    <location>
        <begin position="31"/>
        <end position="43"/>
    </location>
</feature>
<organism evidence="2 3">
    <name type="scientific">Lymnaea stagnalis</name>
    <name type="common">Great pond snail</name>
    <name type="synonym">Helix stagnalis</name>
    <dbReference type="NCBI Taxonomy" id="6523"/>
    <lineage>
        <taxon>Eukaryota</taxon>
        <taxon>Metazoa</taxon>
        <taxon>Spiralia</taxon>
        <taxon>Lophotrochozoa</taxon>
        <taxon>Mollusca</taxon>
        <taxon>Gastropoda</taxon>
        <taxon>Heterobranchia</taxon>
        <taxon>Euthyneura</taxon>
        <taxon>Panpulmonata</taxon>
        <taxon>Hygrophila</taxon>
        <taxon>Lymnaeoidea</taxon>
        <taxon>Lymnaeidae</taxon>
        <taxon>Lymnaea</taxon>
    </lineage>
</organism>
<feature type="compositionally biased region" description="Acidic residues" evidence="1">
    <location>
        <begin position="215"/>
        <end position="226"/>
    </location>
</feature>
<name>A0AAV2IKD1_LYMST</name>
<reference evidence="2 3" key="1">
    <citation type="submission" date="2024-04" db="EMBL/GenBank/DDBJ databases">
        <authorList>
            <consortium name="Genoscope - CEA"/>
            <person name="William W."/>
        </authorList>
    </citation>
    <scope>NUCLEOTIDE SEQUENCE [LARGE SCALE GENOMIC DNA]</scope>
</reference>
<evidence type="ECO:0000256" key="1">
    <source>
        <dbReference type="SAM" id="MobiDB-lite"/>
    </source>
</evidence>
<dbReference type="AlphaFoldDB" id="A0AAV2IKD1"/>
<comment type="caution">
    <text evidence="2">The sequence shown here is derived from an EMBL/GenBank/DDBJ whole genome shotgun (WGS) entry which is preliminary data.</text>
</comment>
<evidence type="ECO:0000313" key="3">
    <source>
        <dbReference type="Proteomes" id="UP001497497"/>
    </source>
</evidence>
<keyword evidence="3" id="KW-1185">Reference proteome</keyword>
<dbReference type="Proteomes" id="UP001497497">
    <property type="component" value="Unassembled WGS sequence"/>
</dbReference>
<accession>A0AAV2IKD1</accession>
<sequence>MQAASKGVVGSLSSQSKHVNIQEVTRASPRVVRKKKKKRRVKKTRTEEVKEVEPVRCPLFQGWDYGTTLEKHTMDHVPMDSDITQLLLTRTTKMLWLKAGSSFKRDLLVPLQYPSAIHAEKTDVKAYLAQHGIREHFQRITNSVLEDPKSEDPLQMMINQGNVLSRQAVYQREAESLLDKMMNKQYANPISFPSFLKTEALRQAEVAESAPTVEESVDEETEEQSDEQATSTMDESATLTGKTSGSTNATNETGGK</sequence>
<evidence type="ECO:0000313" key="2">
    <source>
        <dbReference type="EMBL" id="CAL1545423.1"/>
    </source>
</evidence>
<proteinExistence type="predicted"/>
<feature type="compositionally biased region" description="Polar residues" evidence="1">
    <location>
        <begin position="11"/>
        <end position="25"/>
    </location>
</feature>
<feature type="region of interest" description="Disordered" evidence="1">
    <location>
        <begin position="1"/>
        <end position="45"/>
    </location>
</feature>
<dbReference type="EMBL" id="CAXITT010000708">
    <property type="protein sequence ID" value="CAL1545423.1"/>
    <property type="molecule type" value="Genomic_DNA"/>
</dbReference>
<feature type="region of interest" description="Disordered" evidence="1">
    <location>
        <begin position="206"/>
        <end position="256"/>
    </location>
</feature>
<feature type="compositionally biased region" description="Polar residues" evidence="1">
    <location>
        <begin position="229"/>
        <end position="256"/>
    </location>
</feature>